<dbReference type="SUPFAM" id="SSF48452">
    <property type="entry name" value="TPR-like"/>
    <property type="match status" value="1"/>
</dbReference>
<evidence type="ECO:0000256" key="5">
    <source>
        <dbReference type="ARBA" id="ARBA00022833"/>
    </source>
</evidence>
<dbReference type="GO" id="GO:0004222">
    <property type="term" value="F:metalloendopeptidase activity"/>
    <property type="evidence" value="ECO:0007669"/>
    <property type="project" value="InterPro"/>
</dbReference>
<dbReference type="GO" id="GO:0051603">
    <property type="term" value="P:proteolysis involved in protein catabolic process"/>
    <property type="evidence" value="ECO:0007669"/>
    <property type="project" value="TreeGrafter"/>
</dbReference>
<accession>S7TBZ7</accession>
<keyword evidence="7" id="KW-1133">Transmembrane helix</keyword>
<dbReference type="STRING" id="897.B2D07_13620"/>
<dbReference type="InterPro" id="IPR001915">
    <property type="entry name" value="Peptidase_M48"/>
</dbReference>
<name>S7TBZ7_DESML</name>
<sequence length="454" mass="49914">MKDCGGLPRRENDNDRSRIGGFSRRDFLWMLPVGGIGMVMGCAVDPVTGRSQLMLVSESQEVEIDRQYSPRQYSADYGIIQDTALNRYIGQVGQSLVPHTHRTGMPYAFKTVNAVYVNAYAFPGGSIAVTRGILLELADEAALAGLLGHELGHVNARHTAEQMSKSQISSVLLTGLQAAAGLGAASYADIAGQLGMLGASLLLASYSRDNEREADALGNAYMVKAGYSTDGFVALMEMLNSLSKERPGYTDVLFSTHPMSDERYRTAVDAARTTYQGSRSAPRRRERYMDNTARLRAMKGAVELMQKGETALSKKRYDEAESLLDSALKQAPEDYAGLVMMSKCLAVQKKSREAESYADRAKAVYPGEGQAWYVGGFAQLDQKKYPEAYRSFDRYDRLLPGNANATFYKGYALEGMGDKTTAAAHYQKYLQATQQGAQAQHAYNRLVAWGYIRK</sequence>
<evidence type="ECO:0000313" key="10">
    <source>
        <dbReference type="Proteomes" id="UP000014977"/>
    </source>
</evidence>
<dbReference type="Gene3D" id="3.30.2010.10">
    <property type="entry name" value="Metalloproteases ('zincins'), catalytic domain"/>
    <property type="match status" value="1"/>
</dbReference>
<dbReference type="EMBL" id="ATHJ01000119">
    <property type="protein sequence ID" value="EPR34146.1"/>
    <property type="molecule type" value="Genomic_DNA"/>
</dbReference>
<dbReference type="GO" id="GO:0016020">
    <property type="term" value="C:membrane"/>
    <property type="evidence" value="ECO:0007669"/>
    <property type="project" value="TreeGrafter"/>
</dbReference>
<evidence type="ECO:0000256" key="4">
    <source>
        <dbReference type="ARBA" id="ARBA00022801"/>
    </source>
</evidence>
<dbReference type="InterPro" id="IPR011990">
    <property type="entry name" value="TPR-like_helical_dom_sf"/>
</dbReference>
<evidence type="ECO:0000313" key="9">
    <source>
        <dbReference type="EMBL" id="EPR34146.1"/>
    </source>
</evidence>
<dbReference type="eggNOG" id="COG4783">
    <property type="taxonomic scope" value="Bacteria"/>
</dbReference>
<dbReference type="InterPro" id="IPR019734">
    <property type="entry name" value="TPR_rpt"/>
</dbReference>
<dbReference type="OrthoDB" id="9810445at2"/>
<dbReference type="InterPro" id="IPR051156">
    <property type="entry name" value="Mito/Outer_Membr_Metalloprot"/>
</dbReference>
<keyword evidence="10" id="KW-1185">Reference proteome</keyword>
<dbReference type="PANTHER" id="PTHR22726">
    <property type="entry name" value="METALLOENDOPEPTIDASE OMA1"/>
    <property type="match status" value="1"/>
</dbReference>
<keyword evidence="6" id="KW-0482">Metalloprotease</keyword>
<evidence type="ECO:0000256" key="2">
    <source>
        <dbReference type="ARBA" id="ARBA00022670"/>
    </source>
</evidence>
<organism evidence="9 10">
    <name type="scientific">Desulfococcus multivorans DSM 2059</name>
    <dbReference type="NCBI Taxonomy" id="1121405"/>
    <lineage>
        <taxon>Bacteria</taxon>
        <taxon>Pseudomonadati</taxon>
        <taxon>Thermodesulfobacteriota</taxon>
        <taxon>Desulfobacteria</taxon>
        <taxon>Desulfobacterales</taxon>
        <taxon>Desulfococcaceae</taxon>
        <taxon>Desulfococcus</taxon>
    </lineage>
</organism>
<keyword evidence="4" id="KW-0378">Hydrolase</keyword>
<evidence type="ECO:0000256" key="6">
    <source>
        <dbReference type="ARBA" id="ARBA00023049"/>
    </source>
</evidence>
<dbReference type="Pfam" id="PF14559">
    <property type="entry name" value="TPR_19"/>
    <property type="match status" value="1"/>
</dbReference>
<keyword evidence="7" id="KW-0472">Membrane</keyword>
<dbReference type="Pfam" id="PF01435">
    <property type="entry name" value="Peptidase_M48"/>
    <property type="match status" value="1"/>
</dbReference>
<keyword evidence="2" id="KW-0645">Protease</keyword>
<dbReference type="GO" id="GO:0046872">
    <property type="term" value="F:metal ion binding"/>
    <property type="evidence" value="ECO:0007669"/>
    <property type="project" value="UniProtKB-KW"/>
</dbReference>
<feature type="domain" description="Peptidase M48" evidence="8">
    <location>
        <begin position="86"/>
        <end position="267"/>
    </location>
</feature>
<dbReference type="Proteomes" id="UP000014977">
    <property type="component" value="Unassembled WGS sequence"/>
</dbReference>
<keyword evidence="7" id="KW-0812">Transmembrane</keyword>
<proteinExistence type="predicted"/>
<evidence type="ECO:0000256" key="7">
    <source>
        <dbReference type="SAM" id="Phobius"/>
    </source>
</evidence>
<gene>
    <name evidence="9" type="ORF">dsmv_3358</name>
</gene>
<evidence type="ECO:0000259" key="8">
    <source>
        <dbReference type="Pfam" id="PF01435"/>
    </source>
</evidence>
<dbReference type="Gene3D" id="1.25.40.10">
    <property type="entry name" value="Tetratricopeptide repeat domain"/>
    <property type="match status" value="1"/>
</dbReference>
<dbReference type="PANTHER" id="PTHR22726:SF1">
    <property type="entry name" value="METALLOENDOPEPTIDASE OMA1, MITOCHONDRIAL"/>
    <property type="match status" value="1"/>
</dbReference>
<comment type="cofactor">
    <cofactor evidence="1">
        <name>Zn(2+)</name>
        <dbReference type="ChEBI" id="CHEBI:29105"/>
    </cofactor>
</comment>
<dbReference type="PATRIC" id="fig|1121405.3.peg.3891"/>
<keyword evidence="5" id="KW-0862">Zinc</keyword>
<protein>
    <submittedName>
        <fullName evidence="9">Peptidase M48 Ste24p</fullName>
    </submittedName>
</protein>
<dbReference type="SMART" id="SM00028">
    <property type="entry name" value="TPR"/>
    <property type="match status" value="3"/>
</dbReference>
<dbReference type="AlphaFoldDB" id="S7TBZ7"/>
<reference evidence="9 10" key="1">
    <citation type="journal article" date="2013" name="Genome Announc.">
        <title>Draft genome sequences for three mercury-methylating, sulfate-reducing bacteria.</title>
        <authorList>
            <person name="Brown S.D."/>
            <person name="Hurt R.A.Jr."/>
            <person name="Gilmour C.C."/>
            <person name="Elias D.A."/>
        </authorList>
    </citation>
    <scope>NUCLEOTIDE SEQUENCE [LARGE SCALE GENOMIC DNA]</scope>
    <source>
        <strain evidence="9 10">DSM 2059</strain>
    </source>
</reference>
<evidence type="ECO:0000256" key="3">
    <source>
        <dbReference type="ARBA" id="ARBA00022723"/>
    </source>
</evidence>
<feature type="transmembrane region" description="Helical" evidence="7">
    <location>
        <begin position="27"/>
        <end position="47"/>
    </location>
</feature>
<comment type="caution">
    <text evidence="9">The sequence shown here is derived from an EMBL/GenBank/DDBJ whole genome shotgun (WGS) entry which is preliminary data.</text>
</comment>
<keyword evidence="3" id="KW-0479">Metal-binding</keyword>
<evidence type="ECO:0000256" key="1">
    <source>
        <dbReference type="ARBA" id="ARBA00001947"/>
    </source>
</evidence>